<comment type="caution">
    <text evidence="1">The sequence shown here is derived from an EMBL/GenBank/DDBJ whole genome shotgun (WGS) entry which is preliminary data.</text>
</comment>
<dbReference type="Proteomes" id="UP000182235">
    <property type="component" value="Unassembled WGS sequence"/>
</dbReference>
<gene>
    <name evidence="1" type="ORF">AJ78_07590</name>
</gene>
<evidence type="ECO:0000313" key="2">
    <source>
        <dbReference type="Proteomes" id="UP000182235"/>
    </source>
</evidence>
<dbReference type="EMBL" id="LGRN01000508">
    <property type="protein sequence ID" value="OJD11691.1"/>
    <property type="molecule type" value="Genomic_DNA"/>
</dbReference>
<accession>A0A1J9PV03</accession>
<sequence>QDTLDGPCFSVPTVKDYCVSAIIGPKGRGEDSISIHLIFGEAQMKLDKIRHNTSLSSIRVETE</sequence>
<feature type="non-terminal residue" evidence="1">
    <location>
        <position position="1"/>
    </location>
</feature>
<organism evidence="1 2">
    <name type="scientific">Emergomyces pasteurianus Ep9510</name>
    <dbReference type="NCBI Taxonomy" id="1447872"/>
    <lineage>
        <taxon>Eukaryota</taxon>
        <taxon>Fungi</taxon>
        <taxon>Dikarya</taxon>
        <taxon>Ascomycota</taxon>
        <taxon>Pezizomycotina</taxon>
        <taxon>Eurotiomycetes</taxon>
        <taxon>Eurotiomycetidae</taxon>
        <taxon>Onygenales</taxon>
        <taxon>Ajellomycetaceae</taxon>
        <taxon>Emergomyces</taxon>
    </lineage>
</organism>
<evidence type="ECO:0000313" key="1">
    <source>
        <dbReference type="EMBL" id="OJD11691.1"/>
    </source>
</evidence>
<protein>
    <submittedName>
        <fullName evidence="1">Uncharacterized protein</fullName>
    </submittedName>
</protein>
<reference evidence="1 2" key="1">
    <citation type="submission" date="2015-07" db="EMBL/GenBank/DDBJ databases">
        <title>Emmonsia species relationships and genome sequence.</title>
        <authorList>
            <consortium name="The Broad Institute Genomics Platform"/>
            <person name="Cuomo C.A."/>
            <person name="Munoz J.F."/>
            <person name="Imamovic A."/>
            <person name="Priest M.E."/>
            <person name="Young S."/>
            <person name="Clay O.K."/>
            <person name="McEwen J.G."/>
        </authorList>
    </citation>
    <scope>NUCLEOTIDE SEQUENCE [LARGE SCALE GENOMIC DNA]</scope>
    <source>
        <strain evidence="1 2">UAMH 9510</strain>
    </source>
</reference>
<keyword evidence="2" id="KW-1185">Reference proteome</keyword>
<name>A0A1J9PV03_9EURO</name>
<proteinExistence type="predicted"/>
<dbReference type="VEuPathDB" id="FungiDB:AJ78_07590"/>
<dbReference type="AlphaFoldDB" id="A0A1J9PV03"/>